<dbReference type="RefSeq" id="XP_022321680.1">
    <property type="nucleotide sequence ID" value="XM_022465972.1"/>
</dbReference>
<feature type="transmembrane region" description="Helical" evidence="1">
    <location>
        <begin position="90"/>
        <end position="110"/>
    </location>
</feature>
<feature type="transmembrane region" description="Helical" evidence="1">
    <location>
        <begin position="28"/>
        <end position="52"/>
    </location>
</feature>
<feature type="transmembrane region" description="Helical" evidence="1">
    <location>
        <begin position="116"/>
        <end position="141"/>
    </location>
</feature>
<keyword evidence="1" id="KW-0472">Membrane</keyword>
<keyword evidence="2" id="KW-1185">Reference proteome</keyword>
<organism evidence="2 3">
    <name type="scientific">Crassostrea virginica</name>
    <name type="common">Eastern oyster</name>
    <dbReference type="NCBI Taxonomy" id="6565"/>
    <lineage>
        <taxon>Eukaryota</taxon>
        <taxon>Metazoa</taxon>
        <taxon>Spiralia</taxon>
        <taxon>Lophotrochozoa</taxon>
        <taxon>Mollusca</taxon>
        <taxon>Bivalvia</taxon>
        <taxon>Autobranchia</taxon>
        <taxon>Pteriomorphia</taxon>
        <taxon>Ostreida</taxon>
        <taxon>Ostreoidea</taxon>
        <taxon>Ostreidae</taxon>
        <taxon>Crassostrea</taxon>
    </lineage>
</organism>
<dbReference type="GeneID" id="111123564"/>
<evidence type="ECO:0000313" key="3">
    <source>
        <dbReference type="RefSeq" id="XP_022321680.1"/>
    </source>
</evidence>
<keyword evidence="1" id="KW-0812">Transmembrane</keyword>
<name>A0A8B8D1P0_CRAVI</name>
<dbReference type="OrthoDB" id="6117380at2759"/>
<dbReference type="KEGG" id="cvn:111123564"/>
<feature type="transmembrane region" description="Helical" evidence="1">
    <location>
        <begin position="277"/>
        <end position="309"/>
    </location>
</feature>
<reference evidence="3" key="1">
    <citation type="submission" date="2025-08" db="UniProtKB">
        <authorList>
            <consortium name="RefSeq"/>
        </authorList>
    </citation>
    <scope>IDENTIFICATION</scope>
    <source>
        <tissue evidence="3">Whole sample</tissue>
    </source>
</reference>
<dbReference type="AlphaFoldDB" id="A0A8B8D1P0"/>
<protein>
    <submittedName>
        <fullName evidence="3">Uncharacterized protein LOC111123564</fullName>
    </submittedName>
</protein>
<keyword evidence="1" id="KW-1133">Transmembrane helix</keyword>
<proteinExistence type="predicted"/>
<accession>A0A8B8D1P0</accession>
<evidence type="ECO:0000256" key="1">
    <source>
        <dbReference type="SAM" id="Phobius"/>
    </source>
</evidence>
<dbReference type="Proteomes" id="UP000694844">
    <property type="component" value="Chromosome 3"/>
</dbReference>
<sequence length="329" mass="37638">MSEDTDSQWKKEELEKIPKYKILNEGRYYILTVTGVLMIASILLITTTSHIYNAKKCDLKKALDSLDLKYTSQPCKYYGMKEISHEIFKLGKGVLSWNFIAFIGILFLHFGPSLKYKHVCVNISCGVITFIALLIFILCLLKYNKVAKTREETTEINYSQIESAMLTGLEKYYTSDDMNNSDYRSLSWNTFFIQYDCCGVREFQESTNDFKNTPWCKSSGTCQTCTSKIPKTCCKDVTKNDYQNAPSSCYVSAKSGTYKPSCSSRMKKLSDYNISECHVLIVSISLLIIAVLQIFEAILIAALFVPLVLKHLTFFSNPKILYRYPDYLP</sequence>
<evidence type="ECO:0000313" key="2">
    <source>
        <dbReference type="Proteomes" id="UP000694844"/>
    </source>
</evidence>
<gene>
    <name evidence="3" type="primary">LOC111123564</name>
</gene>